<sequence length="104" mass="12209">MTYIIYDDLYSFGQSFEYDVSRTISILNEIEDVVFASKVFCDQIDILAKYAGELGDKALAKQGQVDEDRDDYDRLNWALKFLDLIYVRLRSMRSDFDSTEHVRD</sequence>
<dbReference type="PATRIC" id="fig|28092.6.peg.6205"/>
<feature type="non-terminal residue" evidence="1">
    <location>
        <position position="104"/>
    </location>
</feature>
<name>A0A0F5JSV2_9BURK</name>
<evidence type="ECO:0000313" key="2">
    <source>
        <dbReference type="Proteomes" id="UP000033618"/>
    </source>
</evidence>
<organism evidence="1 2">
    <name type="scientific">Robbsia andropogonis</name>
    <dbReference type="NCBI Taxonomy" id="28092"/>
    <lineage>
        <taxon>Bacteria</taxon>
        <taxon>Pseudomonadati</taxon>
        <taxon>Pseudomonadota</taxon>
        <taxon>Betaproteobacteria</taxon>
        <taxon>Burkholderiales</taxon>
        <taxon>Burkholderiaceae</taxon>
        <taxon>Robbsia</taxon>
    </lineage>
</organism>
<reference evidence="1 2" key="1">
    <citation type="submission" date="2015-03" db="EMBL/GenBank/DDBJ databases">
        <title>Draft Genome Sequence of Burkholderia andropogonis type strain ICMP2807, isolated from Sorghum bicolor.</title>
        <authorList>
            <person name="Lopes-Santos L."/>
            <person name="Castro D.B."/>
            <person name="Ottoboni L.M."/>
            <person name="Park D."/>
            <person name="Weirc B.S."/>
            <person name="Destefano S.A."/>
        </authorList>
    </citation>
    <scope>NUCLEOTIDE SEQUENCE [LARGE SCALE GENOMIC DNA]</scope>
    <source>
        <strain evidence="1 2">ICMP2807</strain>
    </source>
</reference>
<accession>A0A0F5JSV2</accession>
<dbReference type="EMBL" id="LAQU01000118">
    <property type="protein sequence ID" value="KKB60931.1"/>
    <property type="molecule type" value="Genomic_DNA"/>
</dbReference>
<comment type="caution">
    <text evidence="1">The sequence shown here is derived from an EMBL/GenBank/DDBJ whole genome shotgun (WGS) entry which is preliminary data.</text>
</comment>
<protein>
    <submittedName>
        <fullName evidence="1">Uncharacterized protein</fullName>
    </submittedName>
</protein>
<dbReference type="Proteomes" id="UP000033618">
    <property type="component" value="Unassembled WGS sequence"/>
</dbReference>
<keyword evidence="2" id="KW-1185">Reference proteome</keyword>
<dbReference type="AlphaFoldDB" id="A0A0F5JSV2"/>
<gene>
    <name evidence="1" type="ORF">WM40_26280</name>
</gene>
<proteinExistence type="predicted"/>
<evidence type="ECO:0000313" key="1">
    <source>
        <dbReference type="EMBL" id="KKB60931.1"/>
    </source>
</evidence>